<dbReference type="AlphaFoldDB" id="A0A917ZFF0"/>
<protein>
    <submittedName>
        <fullName evidence="1">Uncharacterized protein</fullName>
    </submittedName>
</protein>
<sequence length="137" mass="16192">MAIDALESWGELLPEAADKFRDLNEKRNHAIHFNPETDHNDKDLALEAIHLIQDIVNIQFAAFGTQPWYFCIPGEMYIKKEWEEKPLIKHIFIPNSLLVAPKHRVESVLPKIVVNDQFEYDDKEISDEEYYELRQNR</sequence>
<name>A0A917ZFF0_9GAMM</name>
<dbReference type="RefSeq" id="WP_188860334.1">
    <property type="nucleotide sequence ID" value="NZ_BMLT01000004.1"/>
</dbReference>
<proteinExistence type="predicted"/>
<keyword evidence="2" id="KW-1185">Reference proteome</keyword>
<accession>A0A917ZFF0</accession>
<evidence type="ECO:0000313" key="1">
    <source>
        <dbReference type="EMBL" id="GGO80964.1"/>
    </source>
</evidence>
<dbReference type="Proteomes" id="UP000599578">
    <property type="component" value="Unassembled WGS sequence"/>
</dbReference>
<dbReference type="EMBL" id="BMLT01000004">
    <property type="protein sequence ID" value="GGO80964.1"/>
    <property type="molecule type" value="Genomic_DNA"/>
</dbReference>
<reference evidence="1 2" key="1">
    <citation type="journal article" date="2014" name="Int. J. Syst. Evol. Microbiol.">
        <title>Complete genome sequence of Corynebacterium casei LMG S-19264T (=DSM 44701T), isolated from a smear-ripened cheese.</title>
        <authorList>
            <consortium name="US DOE Joint Genome Institute (JGI-PGF)"/>
            <person name="Walter F."/>
            <person name="Albersmeier A."/>
            <person name="Kalinowski J."/>
            <person name="Ruckert C."/>
        </authorList>
    </citation>
    <scope>NUCLEOTIDE SEQUENCE [LARGE SCALE GENOMIC DNA]</scope>
    <source>
        <strain evidence="1 2">CGMCC 1.7286</strain>
    </source>
</reference>
<comment type="caution">
    <text evidence="1">The sequence shown here is derived from an EMBL/GenBank/DDBJ whole genome shotgun (WGS) entry which is preliminary data.</text>
</comment>
<organism evidence="1 2">
    <name type="scientific">Marinobacterium nitratireducens</name>
    <dbReference type="NCBI Taxonomy" id="518897"/>
    <lineage>
        <taxon>Bacteria</taxon>
        <taxon>Pseudomonadati</taxon>
        <taxon>Pseudomonadota</taxon>
        <taxon>Gammaproteobacteria</taxon>
        <taxon>Oceanospirillales</taxon>
        <taxon>Oceanospirillaceae</taxon>
        <taxon>Marinobacterium</taxon>
    </lineage>
</organism>
<gene>
    <name evidence="1" type="ORF">GCM10011348_18870</name>
</gene>
<evidence type="ECO:0000313" key="2">
    <source>
        <dbReference type="Proteomes" id="UP000599578"/>
    </source>
</evidence>